<evidence type="ECO:0000313" key="3">
    <source>
        <dbReference type="Proteomes" id="UP000699462"/>
    </source>
</evidence>
<dbReference type="GO" id="GO:0016192">
    <property type="term" value="P:vesicle-mediated transport"/>
    <property type="evidence" value="ECO:0007669"/>
    <property type="project" value="InterPro"/>
</dbReference>
<dbReference type="OrthoDB" id="413467at2759"/>
<gene>
    <name evidence="2" type="ORF">P879_09970</name>
</gene>
<dbReference type="SUPFAM" id="SSF55711">
    <property type="entry name" value="Subdomain of clathrin and coatomer appendage domain"/>
    <property type="match status" value="1"/>
</dbReference>
<proteinExistence type="predicted"/>
<evidence type="ECO:0000313" key="2">
    <source>
        <dbReference type="EMBL" id="KAF8566144.1"/>
    </source>
</evidence>
<dbReference type="EMBL" id="JTDF01005546">
    <property type="protein sequence ID" value="KAF8566144.1"/>
    <property type="molecule type" value="Genomic_DNA"/>
</dbReference>
<dbReference type="Pfam" id="PF02296">
    <property type="entry name" value="Alpha_adaptin_C"/>
    <property type="match status" value="1"/>
</dbReference>
<dbReference type="AlphaFoldDB" id="A0A8T0DGT8"/>
<comment type="caution">
    <text evidence="2">The sequence shown here is derived from an EMBL/GenBank/DDBJ whole genome shotgun (WGS) entry which is preliminary data.</text>
</comment>
<dbReference type="Proteomes" id="UP000699462">
    <property type="component" value="Unassembled WGS sequence"/>
</dbReference>
<evidence type="ECO:0000259" key="1">
    <source>
        <dbReference type="Pfam" id="PF02296"/>
    </source>
</evidence>
<dbReference type="InterPro" id="IPR012295">
    <property type="entry name" value="TBP_dom_sf"/>
</dbReference>
<dbReference type="Gene3D" id="3.30.310.10">
    <property type="entry name" value="TATA-Binding Protein"/>
    <property type="match status" value="1"/>
</dbReference>
<feature type="domain" description="Clathrin adaptor alpha-adaptin appendage C-terminal subdomain" evidence="1">
    <location>
        <begin position="1"/>
        <end position="75"/>
    </location>
</feature>
<reference evidence="2 3" key="1">
    <citation type="submission" date="2019-07" db="EMBL/GenBank/DDBJ databases">
        <title>Annotation for the trematode Paragonimus westermani.</title>
        <authorList>
            <person name="Choi Y.-J."/>
        </authorList>
    </citation>
    <scope>NUCLEOTIDE SEQUENCE [LARGE SCALE GENOMIC DNA]</scope>
    <source>
        <strain evidence="2">180907_Pwestermani</strain>
    </source>
</reference>
<accession>A0A8T0DGT8</accession>
<organism evidence="2 3">
    <name type="scientific">Paragonimus westermani</name>
    <dbReference type="NCBI Taxonomy" id="34504"/>
    <lineage>
        <taxon>Eukaryota</taxon>
        <taxon>Metazoa</taxon>
        <taxon>Spiralia</taxon>
        <taxon>Lophotrochozoa</taxon>
        <taxon>Platyhelminthes</taxon>
        <taxon>Trematoda</taxon>
        <taxon>Digenea</taxon>
        <taxon>Plagiorchiida</taxon>
        <taxon>Troglotremata</taxon>
        <taxon>Troglotrematidae</taxon>
        <taxon>Paragonimus</taxon>
    </lineage>
</organism>
<dbReference type="GO" id="GO:0006886">
    <property type="term" value="P:intracellular protein transport"/>
    <property type="evidence" value="ECO:0007669"/>
    <property type="project" value="InterPro"/>
</dbReference>
<sequence length="79" mass="8821">MDQPTVRNKLLGFGISVLDGIDPNPQNYVGAAILTLNNQDVGILARLEPNTQAQMYRLTVRSTWDMVAKQVCHLLEQLL</sequence>
<dbReference type="InterPro" id="IPR009028">
    <property type="entry name" value="Coatomer/calthrin_app_sub_C"/>
</dbReference>
<name>A0A8T0DGT8_9TREM</name>
<keyword evidence="3" id="KW-1185">Reference proteome</keyword>
<dbReference type="GO" id="GO:0030131">
    <property type="term" value="C:clathrin adaptor complex"/>
    <property type="evidence" value="ECO:0007669"/>
    <property type="project" value="InterPro"/>
</dbReference>
<protein>
    <recommendedName>
        <fullName evidence="1">Clathrin adaptor alpha-adaptin appendage C-terminal subdomain domain-containing protein</fullName>
    </recommendedName>
</protein>
<dbReference type="InterPro" id="IPR003164">
    <property type="entry name" value="Clathrin_a-adaptin_app_sub_C"/>
</dbReference>